<evidence type="ECO:0000313" key="1">
    <source>
        <dbReference type="EMBL" id="TCN60039.1"/>
    </source>
</evidence>
<evidence type="ECO:0000313" key="2">
    <source>
        <dbReference type="Proteomes" id="UP000295270"/>
    </source>
</evidence>
<comment type="caution">
    <text evidence="1">The sequence shown here is derived from an EMBL/GenBank/DDBJ whole genome shotgun (WGS) entry which is preliminary data.</text>
</comment>
<accession>A0ABY2B3B3</accession>
<dbReference type="RefSeq" id="WP_238698669.1">
    <property type="nucleotide sequence ID" value="NZ_QWDN01000002.1"/>
</dbReference>
<dbReference type="Proteomes" id="UP000295270">
    <property type="component" value="Unassembled WGS sequence"/>
</dbReference>
<reference evidence="1 2" key="1">
    <citation type="journal article" date="2015" name="Stand. Genomic Sci.">
        <title>Genomic Encyclopedia of Bacterial and Archaeal Type Strains, Phase III: the genomes of soil and plant-associated and newly described type strains.</title>
        <authorList>
            <person name="Whitman W.B."/>
            <person name="Woyke T."/>
            <person name="Klenk H.P."/>
            <person name="Zhou Y."/>
            <person name="Lilburn T.G."/>
            <person name="Beck B.J."/>
            <person name="De Vos P."/>
            <person name="Vandamme P."/>
            <person name="Eisen J.A."/>
            <person name="Garrity G."/>
            <person name="Hugenholtz P."/>
            <person name="Kyrpides N.C."/>
        </authorList>
    </citation>
    <scope>NUCLEOTIDE SEQUENCE [LARGE SCALE GENOMIC DNA]</scope>
    <source>
        <strain evidence="1 2">P5626</strain>
    </source>
</reference>
<keyword evidence="2" id="KW-1185">Reference proteome</keyword>
<proteinExistence type="predicted"/>
<name>A0ABY2B3B3_9FLAO</name>
<sequence length="506" mass="53549">MICKYTPLNYKLFFLFLFFISSFLGNAQIGIGTTTPNASSVLDITSTTQGLLPPRMTTIQRNAIATPADGLIVYDTDFKSLYSYVLSTTSWIPLSGGLPRLNFKRIRSTDNLATVLATELAAGAGAKYVLTANTLYEINGQVVFNFPIDLNGAYLDGLDANEDIIVKTSGNLFDGTTGGSVRNLTITTPGATAFNLNSALSTSTFLLRDCIIANCASVGTISGYGLVFMSIVNFSGNTNGVTYNNIGQLLLSNQAWFSNNSGTYEKFTGTFNLIEKQGGFSNVSSGAYGVDVSTAGLTITGDAVLESVVFTGPTPATYVRPYATPSATTFTGYNFNTSWGVRAAGIPNEADANAVGDFSMDYPVNSGLGVTLNNSTPSDIVKVGVSTGTAPVTVYSNLFRFATDAGTAGYNRLKYVGKKKRIFQVTGSISFQVPGTGVFIAYITKNGTPLTQYKIYGRGAAVNDIIVLPLNATTELVSGDYIEVALQRNSGATGVLVVPNITLTLK</sequence>
<organism evidence="1 2">
    <name type="scientific">Flavobacterium circumlabens</name>
    <dbReference type="NCBI Taxonomy" id="2133765"/>
    <lineage>
        <taxon>Bacteria</taxon>
        <taxon>Pseudomonadati</taxon>
        <taxon>Bacteroidota</taxon>
        <taxon>Flavobacteriia</taxon>
        <taxon>Flavobacteriales</taxon>
        <taxon>Flavobacteriaceae</taxon>
        <taxon>Flavobacterium</taxon>
    </lineage>
</organism>
<gene>
    <name evidence="1" type="ORF">EV142_102659</name>
</gene>
<evidence type="ECO:0008006" key="3">
    <source>
        <dbReference type="Google" id="ProtNLM"/>
    </source>
</evidence>
<protein>
    <recommendedName>
        <fullName evidence="3">Cell wall anchor protein</fullName>
    </recommendedName>
</protein>
<dbReference type="EMBL" id="SLWA01000002">
    <property type="protein sequence ID" value="TCN60039.1"/>
    <property type="molecule type" value="Genomic_DNA"/>
</dbReference>